<dbReference type="STRING" id="857566.A0A1E3PPZ8"/>
<comment type="similarity">
    <text evidence="1">Belongs to the protein-tyrosine phosphatase family. Non-receptor class subfamily.</text>
</comment>
<evidence type="ECO:0000313" key="7">
    <source>
        <dbReference type="EMBL" id="ODQ67380.1"/>
    </source>
</evidence>
<feature type="compositionally biased region" description="Polar residues" evidence="3">
    <location>
        <begin position="95"/>
        <end position="109"/>
    </location>
</feature>
<organism evidence="7 8">
    <name type="scientific">Nadsonia fulvescens var. elongata DSM 6958</name>
    <dbReference type="NCBI Taxonomy" id="857566"/>
    <lineage>
        <taxon>Eukaryota</taxon>
        <taxon>Fungi</taxon>
        <taxon>Dikarya</taxon>
        <taxon>Ascomycota</taxon>
        <taxon>Saccharomycotina</taxon>
        <taxon>Dipodascomycetes</taxon>
        <taxon>Dipodascales</taxon>
        <taxon>Dipodascales incertae sedis</taxon>
        <taxon>Nadsonia</taxon>
    </lineage>
</organism>
<dbReference type="CDD" id="cd18533">
    <property type="entry name" value="PTP_fungal"/>
    <property type="match status" value="1"/>
</dbReference>
<dbReference type="InterPro" id="IPR003595">
    <property type="entry name" value="Tyr_Pase_cat"/>
</dbReference>
<sequence>MLASAHIHHPSPCSETSSAASSSPPSTYFDPPKPPTLTITINPPSPILPLLNPSSGSASASTLAGSAPVSAPSAASGYVPSNISNNPRFGPVAGASQQPNRPMFKTSSLPSAISPLDPSELIQKYLVNTSCPRILIIDTRPYTQFSQSRLRTAINICMPSTLIKRPSVTLSRLLDNLCPSARSRVESLDNYDAIVVYDDSTTIPNNSNILHTLLKFNNEPEYTQKSLHYLHGGLISVKNNNPAYVDTAPLSLTPTVTDSKLPSPMSPVFSVAFAASSKCFTLPSNNSTHVNLNNLELRLPAKINCSAMPAWLAEIVKDKQSVRTLARRFSVIEDTERARLMSALKPGNTKQTNNNPLTPKTSYNQQEPVTLAGVESGTKNRYNNIWPYESTRVRLHYNDEQGSDYINASYITTPGSKYRYIATQAPMESTVMAFWHMVFDKNVPLIMMLTAPAEPGRQRCHIYWQTTPKGPTVPKIQNDECEMDANGGVFGNLTVQQIHSGERILSETGNKVIIRKWQLTMNTDDNKVTNPMVKVVTQIQYDHWPDHGIPAHASDLVALVNLKREICNGGNNSTEVSLPVVVHCSAGCGRTGTFCVVDSVLDLLQTQKSVQSPKFISEEETSDNSDMIYQVVHQLRRQRMAMVQSLPQFILAYEAVITAISTFPELVAAGP</sequence>
<dbReference type="InterPro" id="IPR000242">
    <property type="entry name" value="PTP_cat"/>
</dbReference>
<feature type="domain" description="Rhodanese" evidence="6">
    <location>
        <begin position="130"/>
        <end position="246"/>
    </location>
</feature>
<dbReference type="SUPFAM" id="SSF52799">
    <property type="entry name" value="(Phosphotyrosine protein) phosphatases II"/>
    <property type="match status" value="1"/>
</dbReference>
<accession>A0A1E3PPZ8</accession>
<dbReference type="InterPro" id="IPR000387">
    <property type="entry name" value="Tyr_Pase_dom"/>
</dbReference>
<feature type="compositionally biased region" description="Low complexity" evidence="3">
    <location>
        <begin position="10"/>
        <end position="27"/>
    </location>
</feature>
<dbReference type="InterPro" id="IPR001763">
    <property type="entry name" value="Rhodanese-like_dom"/>
</dbReference>
<keyword evidence="8" id="KW-1185">Reference proteome</keyword>
<dbReference type="Gene3D" id="3.90.190.10">
    <property type="entry name" value="Protein tyrosine phosphatase superfamily"/>
    <property type="match status" value="1"/>
</dbReference>
<dbReference type="Proteomes" id="UP000095009">
    <property type="component" value="Unassembled WGS sequence"/>
</dbReference>
<dbReference type="PANTHER" id="PTHR19134">
    <property type="entry name" value="RECEPTOR-TYPE TYROSINE-PROTEIN PHOSPHATASE"/>
    <property type="match status" value="1"/>
</dbReference>
<dbReference type="PROSITE" id="PS00383">
    <property type="entry name" value="TYR_PHOSPHATASE_1"/>
    <property type="match status" value="1"/>
</dbReference>
<feature type="domain" description="Tyrosine specific protein phosphatases" evidence="5">
    <location>
        <begin position="554"/>
        <end position="650"/>
    </location>
</feature>
<dbReference type="Pfam" id="PF00581">
    <property type="entry name" value="Rhodanese"/>
    <property type="match status" value="1"/>
</dbReference>
<reference evidence="7 8" key="1">
    <citation type="journal article" date="2016" name="Proc. Natl. Acad. Sci. U.S.A.">
        <title>Comparative genomics of biotechnologically important yeasts.</title>
        <authorList>
            <person name="Riley R."/>
            <person name="Haridas S."/>
            <person name="Wolfe K.H."/>
            <person name="Lopes M.R."/>
            <person name="Hittinger C.T."/>
            <person name="Goeker M."/>
            <person name="Salamov A.A."/>
            <person name="Wisecaver J.H."/>
            <person name="Long T.M."/>
            <person name="Calvey C.H."/>
            <person name="Aerts A.L."/>
            <person name="Barry K.W."/>
            <person name="Choi C."/>
            <person name="Clum A."/>
            <person name="Coughlan A.Y."/>
            <person name="Deshpande S."/>
            <person name="Douglass A.P."/>
            <person name="Hanson S.J."/>
            <person name="Klenk H.-P."/>
            <person name="LaButti K.M."/>
            <person name="Lapidus A."/>
            <person name="Lindquist E.A."/>
            <person name="Lipzen A.M."/>
            <person name="Meier-Kolthoff J.P."/>
            <person name="Ohm R.A."/>
            <person name="Otillar R.P."/>
            <person name="Pangilinan J.L."/>
            <person name="Peng Y."/>
            <person name="Rokas A."/>
            <person name="Rosa C.A."/>
            <person name="Scheuner C."/>
            <person name="Sibirny A.A."/>
            <person name="Slot J.C."/>
            <person name="Stielow J.B."/>
            <person name="Sun H."/>
            <person name="Kurtzman C.P."/>
            <person name="Blackwell M."/>
            <person name="Grigoriev I.V."/>
            <person name="Jeffries T.W."/>
        </authorList>
    </citation>
    <scope>NUCLEOTIDE SEQUENCE [LARGE SCALE GENOMIC DNA]</scope>
    <source>
        <strain evidence="7 8">DSM 6958</strain>
    </source>
</reference>
<name>A0A1E3PPZ8_9ASCO</name>
<dbReference type="PROSITE" id="PS50206">
    <property type="entry name" value="RHODANESE_3"/>
    <property type="match status" value="1"/>
</dbReference>
<evidence type="ECO:0000313" key="8">
    <source>
        <dbReference type="Proteomes" id="UP000095009"/>
    </source>
</evidence>
<dbReference type="PRINTS" id="PR00700">
    <property type="entry name" value="PRTYPHPHTASE"/>
</dbReference>
<dbReference type="OrthoDB" id="6058203at2759"/>
<dbReference type="SUPFAM" id="SSF52821">
    <property type="entry name" value="Rhodanese/Cell cycle control phosphatase"/>
    <property type="match status" value="1"/>
</dbReference>
<evidence type="ECO:0000259" key="4">
    <source>
        <dbReference type="PROSITE" id="PS50055"/>
    </source>
</evidence>
<dbReference type="PROSITE" id="PS50056">
    <property type="entry name" value="TYR_PHOSPHATASE_2"/>
    <property type="match status" value="1"/>
</dbReference>
<dbReference type="PROSITE" id="PS50055">
    <property type="entry name" value="TYR_PHOSPHATASE_PTP"/>
    <property type="match status" value="1"/>
</dbReference>
<dbReference type="InterPro" id="IPR016130">
    <property type="entry name" value="Tyr_Pase_AS"/>
</dbReference>
<dbReference type="SMART" id="SM00404">
    <property type="entry name" value="PTPc_motif"/>
    <property type="match status" value="1"/>
</dbReference>
<feature type="region of interest" description="Disordered" evidence="3">
    <location>
        <begin position="89"/>
        <end position="109"/>
    </location>
</feature>
<feature type="region of interest" description="Disordered" evidence="3">
    <location>
        <begin position="1"/>
        <end position="41"/>
    </location>
</feature>
<dbReference type="EC" id="3.1.3.48" evidence="2"/>
<dbReference type="InterPro" id="IPR036873">
    <property type="entry name" value="Rhodanese-like_dom_sf"/>
</dbReference>
<evidence type="ECO:0000259" key="6">
    <source>
        <dbReference type="PROSITE" id="PS50206"/>
    </source>
</evidence>
<evidence type="ECO:0000256" key="3">
    <source>
        <dbReference type="SAM" id="MobiDB-lite"/>
    </source>
</evidence>
<dbReference type="EMBL" id="KV454407">
    <property type="protein sequence ID" value="ODQ67380.1"/>
    <property type="molecule type" value="Genomic_DNA"/>
</dbReference>
<evidence type="ECO:0000259" key="5">
    <source>
        <dbReference type="PROSITE" id="PS50056"/>
    </source>
</evidence>
<dbReference type="InterPro" id="IPR029021">
    <property type="entry name" value="Prot-tyrosine_phosphatase-like"/>
</dbReference>
<feature type="domain" description="Tyrosine-protein phosphatase" evidence="4">
    <location>
        <begin position="379"/>
        <end position="659"/>
    </location>
</feature>
<evidence type="ECO:0000256" key="1">
    <source>
        <dbReference type="ARBA" id="ARBA00009649"/>
    </source>
</evidence>
<dbReference type="InterPro" id="IPR050348">
    <property type="entry name" value="Protein-Tyr_Phosphatase"/>
</dbReference>
<dbReference type="PANTHER" id="PTHR19134:SF561">
    <property type="entry name" value="PROTEIN TYROSINE PHOSPHATASE 36E, ISOFORM A"/>
    <property type="match status" value="1"/>
</dbReference>
<dbReference type="AlphaFoldDB" id="A0A1E3PPZ8"/>
<proteinExistence type="inferred from homology"/>
<dbReference type="GO" id="GO:0004725">
    <property type="term" value="F:protein tyrosine phosphatase activity"/>
    <property type="evidence" value="ECO:0007669"/>
    <property type="project" value="UniProtKB-EC"/>
</dbReference>
<evidence type="ECO:0000256" key="2">
    <source>
        <dbReference type="ARBA" id="ARBA00013064"/>
    </source>
</evidence>
<protein>
    <recommendedName>
        <fullName evidence="2">protein-tyrosine-phosphatase</fullName>
        <ecNumber evidence="2">3.1.3.48</ecNumber>
    </recommendedName>
</protein>
<dbReference type="SMART" id="SM00194">
    <property type="entry name" value="PTPc"/>
    <property type="match status" value="1"/>
</dbReference>
<dbReference type="Pfam" id="PF00102">
    <property type="entry name" value="Y_phosphatase"/>
    <property type="match status" value="1"/>
</dbReference>
<gene>
    <name evidence="7" type="ORF">NADFUDRAFT_49812</name>
</gene>
<dbReference type="Gene3D" id="3.40.250.10">
    <property type="entry name" value="Rhodanese-like domain"/>
    <property type="match status" value="1"/>
</dbReference>